<proteinExistence type="predicted"/>
<dbReference type="SMART" id="SM00668">
    <property type="entry name" value="CTLH"/>
    <property type="match status" value="1"/>
</dbReference>
<keyword evidence="3" id="KW-1185">Reference proteome</keyword>
<reference evidence="2 3" key="1">
    <citation type="submission" date="2019-01" db="EMBL/GenBank/DDBJ databases">
        <title>Genomes sequencing and comparative genomics of infectious freshwater microsporidia, Cucumispora dikerogammari and Thelohania contejeani.</title>
        <authorList>
            <person name="Cormier A."/>
            <person name="Giraud I."/>
            <person name="Wattier R."/>
            <person name="Teixeira M."/>
            <person name="Grandjean F."/>
            <person name="Rigaud T."/>
            <person name="Cordaux R."/>
        </authorList>
    </citation>
    <scope>NUCLEOTIDE SEQUENCE [LARGE SCALE GENOMIC DNA]</scope>
    <source>
        <strain evidence="2">T1</strain>
        <tissue evidence="2">Spores</tissue>
    </source>
</reference>
<accession>A0ABQ7I2S0</accession>
<dbReference type="PROSITE" id="PS50897">
    <property type="entry name" value="CTLH"/>
    <property type="match status" value="1"/>
</dbReference>
<name>A0ABQ7I2S0_9MICR</name>
<feature type="domain" description="CTLH" evidence="1">
    <location>
        <begin position="64"/>
        <end position="121"/>
    </location>
</feature>
<dbReference type="Pfam" id="PF10607">
    <property type="entry name" value="CTLH"/>
    <property type="match status" value="1"/>
</dbReference>
<evidence type="ECO:0000313" key="2">
    <source>
        <dbReference type="EMBL" id="KAF7684717.1"/>
    </source>
</evidence>
<gene>
    <name evidence="2" type="ORF">TCON_0080</name>
</gene>
<organism evidence="2 3">
    <name type="scientific">Astathelohania contejeani</name>
    <dbReference type="NCBI Taxonomy" id="164912"/>
    <lineage>
        <taxon>Eukaryota</taxon>
        <taxon>Fungi</taxon>
        <taxon>Fungi incertae sedis</taxon>
        <taxon>Microsporidia</taxon>
        <taxon>Astathelohaniidae</taxon>
        <taxon>Astathelohania</taxon>
    </lineage>
</organism>
<evidence type="ECO:0000259" key="1">
    <source>
        <dbReference type="PROSITE" id="PS50897"/>
    </source>
</evidence>
<dbReference type="InterPro" id="IPR024964">
    <property type="entry name" value="CTLH/CRA"/>
</dbReference>
<evidence type="ECO:0000313" key="3">
    <source>
        <dbReference type="Proteomes" id="UP001516464"/>
    </source>
</evidence>
<sequence length="224" mass="26795">MNKSKDNSNEKLVIQEKEWRENWDSIKIPHLNKMLFEYFIQEGMIDMAKTLAEELEYNLEISPNMQARYNIRSSLEKGNVEHAIALLNSLNTEILDQNIKLYYFLMEHKAFELIDAAHKEKEDSRRMFEILGFIQKEISEIVSTHPELVEHLEDMLVFLVFSSGPDIYTRRRWIASRVNNAINEFYGDSTNEYKELVLMVMQGEERLKTNYAFPEFKSYYRRWQ</sequence>
<dbReference type="Proteomes" id="UP001516464">
    <property type="component" value="Unassembled WGS sequence"/>
</dbReference>
<dbReference type="EMBL" id="SBIQ01000003">
    <property type="protein sequence ID" value="KAF7684717.1"/>
    <property type="molecule type" value="Genomic_DNA"/>
</dbReference>
<protein>
    <submittedName>
        <fullName evidence="2">Glucose-induced degradation protein 8 like protein</fullName>
    </submittedName>
</protein>
<dbReference type="InterPro" id="IPR006595">
    <property type="entry name" value="CTLH_C"/>
</dbReference>
<comment type="caution">
    <text evidence="2">The sequence shown here is derived from an EMBL/GenBank/DDBJ whole genome shotgun (WGS) entry which is preliminary data.</text>
</comment>